<dbReference type="Gramene" id="MELO3C032855.2.1">
    <property type="protein sequence ID" value="MELO3C032855.2.1"/>
    <property type="gene ID" value="MELO3C032855.2"/>
</dbReference>
<evidence type="ECO:0000313" key="1">
    <source>
        <dbReference type="EnsemblPlants" id="MELO3C032855.2.1"/>
    </source>
</evidence>
<dbReference type="AlphaFoldDB" id="A0A9I9EF26"/>
<reference evidence="1" key="1">
    <citation type="submission" date="2023-03" db="UniProtKB">
        <authorList>
            <consortium name="EnsemblPlants"/>
        </authorList>
    </citation>
    <scope>IDENTIFICATION</scope>
</reference>
<dbReference type="EnsemblPlants" id="MELO3C032855.2.1">
    <property type="protein sequence ID" value="MELO3C032855.2.1"/>
    <property type="gene ID" value="MELO3C032855.2"/>
</dbReference>
<accession>A0A9I9EF26</accession>
<protein>
    <submittedName>
        <fullName evidence="1">Uncharacterized protein</fullName>
    </submittedName>
</protein>
<proteinExistence type="predicted"/>
<name>A0A9I9EF26_CUCME</name>
<organism evidence="1">
    <name type="scientific">Cucumis melo</name>
    <name type="common">Muskmelon</name>
    <dbReference type="NCBI Taxonomy" id="3656"/>
    <lineage>
        <taxon>Eukaryota</taxon>
        <taxon>Viridiplantae</taxon>
        <taxon>Streptophyta</taxon>
        <taxon>Embryophyta</taxon>
        <taxon>Tracheophyta</taxon>
        <taxon>Spermatophyta</taxon>
        <taxon>Magnoliopsida</taxon>
        <taxon>eudicotyledons</taxon>
        <taxon>Gunneridae</taxon>
        <taxon>Pentapetalae</taxon>
        <taxon>rosids</taxon>
        <taxon>fabids</taxon>
        <taxon>Cucurbitales</taxon>
        <taxon>Cucurbitaceae</taxon>
        <taxon>Benincaseae</taxon>
        <taxon>Cucumis</taxon>
    </lineage>
</organism>
<sequence>MTSNNTITRITDLDKSKERKIHINLRNKLKGGKISIQQKDWTRTDQQIEFRTTGKQNRSKWSNEYKT</sequence>